<dbReference type="EMBL" id="RCHS01003223">
    <property type="protein sequence ID" value="RMX43331.1"/>
    <property type="molecule type" value="Genomic_DNA"/>
</dbReference>
<reference evidence="1 2" key="1">
    <citation type="journal article" date="2018" name="Sci. Rep.">
        <title>Comparative analysis of the Pocillopora damicornis genome highlights role of immune system in coral evolution.</title>
        <authorList>
            <person name="Cunning R."/>
            <person name="Bay R.A."/>
            <person name="Gillette P."/>
            <person name="Baker A.C."/>
            <person name="Traylor-Knowles N."/>
        </authorList>
    </citation>
    <scope>NUCLEOTIDE SEQUENCE [LARGE SCALE GENOMIC DNA]</scope>
    <source>
        <strain evidence="1">RSMAS</strain>
        <tissue evidence="1">Whole animal</tissue>
    </source>
</reference>
<dbReference type="Proteomes" id="UP000275408">
    <property type="component" value="Unassembled WGS sequence"/>
</dbReference>
<protein>
    <recommendedName>
        <fullName evidence="3">Endonuclease/exonuclease/phosphatase domain-containing protein</fullName>
    </recommendedName>
</protein>
<evidence type="ECO:0000313" key="1">
    <source>
        <dbReference type="EMBL" id="RMX43331.1"/>
    </source>
</evidence>
<keyword evidence="2" id="KW-1185">Reference proteome</keyword>
<name>A0A3M6TPR8_POCDA</name>
<accession>A0A3M6TPR8</accession>
<dbReference type="AlphaFoldDB" id="A0A3M6TPR8"/>
<evidence type="ECO:0008006" key="3">
    <source>
        <dbReference type="Google" id="ProtNLM"/>
    </source>
</evidence>
<dbReference type="STRING" id="46731.A0A3M6TPR8"/>
<sequence>GYPSKLVSDQFSKASAIPRNDLLRTRGKETEKLFPFVITFNPKFLDLLESLGFEQHVTKPTHIFGRTLDLFITRRTETLLGSTPRSCRYFSDHSAVCCSICIKKPAPQAKRVTYRKTKSVDLDGLKQDIAKSRLGCPSSCEDFDKFVQSYNCTLSSIIDRHAPLKSKVMRSRPQVPWYSQEIAEAKRKRRKAEQTWRKTKSIEDLLLFKRLRNQINRTRRNFYVGFVKEQGGDQRKLFRATKALLMPKDEICFPNCHDAALENDIARYFHRKILNIRNELDGIDVNQNRCGDLIDDPVFDSNLEPPRGFKE</sequence>
<organism evidence="1 2">
    <name type="scientific">Pocillopora damicornis</name>
    <name type="common">Cauliflower coral</name>
    <name type="synonym">Millepora damicornis</name>
    <dbReference type="NCBI Taxonomy" id="46731"/>
    <lineage>
        <taxon>Eukaryota</taxon>
        <taxon>Metazoa</taxon>
        <taxon>Cnidaria</taxon>
        <taxon>Anthozoa</taxon>
        <taxon>Hexacorallia</taxon>
        <taxon>Scleractinia</taxon>
        <taxon>Astrocoeniina</taxon>
        <taxon>Pocilloporidae</taxon>
        <taxon>Pocillopora</taxon>
    </lineage>
</organism>
<feature type="non-terminal residue" evidence="1">
    <location>
        <position position="1"/>
    </location>
</feature>
<comment type="caution">
    <text evidence="1">The sequence shown here is derived from an EMBL/GenBank/DDBJ whole genome shotgun (WGS) entry which is preliminary data.</text>
</comment>
<dbReference type="OrthoDB" id="5989102at2759"/>
<evidence type="ECO:0000313" key="2">
    <source>
        <dbReference type="Proteomes" id="UP000275408"/>
    </source>
</evidence>
<dbReference type="PANTHER" id="PTHR46670:SF3">
    <property type="entry name" value="ENDONUCLEASE_EXONUCLEASE_PHOSPHATASE DOMAIN-CONTAINING PROTEIN"/>
    <property type="match status" value="1"/>
</dbReference>
<dbReference type="PANTHER" id="PTHR46670">
    <property type="entry name" value="ENDO/EXONUCLEASE/PHOSPHATASE DOMAIN-CONTAINING PROTEIN"/>
    <property type="match status" value="1"/>
</dbReference>
<proteinExistence type="predicted"/>
<gene>
    <name evidence="1" type="ORF">pdam_00021508</name>
</gene>